<accession>A0A8W7PZH5</accession>
<organism evidence="1">
    <name type="scientific">Anopheles coluzzii</name>
    <name type="common">African malaria mosquito</name>
    <dbReference type="NCBI Taxonomy" id="1518534"/>
    <lineage>
        <taxon>Eukaryota</taxon>
        <taxon>Metazoa</taxon>
        <taxon>Ecdysozoa</taxon>
        <taxon>Arthropoda</taxon>
        <taxon>Hexapoda</taxon>
        <taxon>Insecta</taxon>
        <taxon>Pterygota</taxon>
        <taxon>Neoptera</taxon>
        <taxon>Endopterygota</taxon>
        <taxon>Diptera</taxon>
        <taxon>Nematocera</taxon>
        <taxon>Culicoidea</taxon>
        <taxon>Culicidae</taxon>
        <taxon>Anophelinae</taxon>
        <taxon>Anopheles</taxon>
    </lineage>
</organism>
<name>A0A8W7PZH5_ANOCL</name>
<dbReference type="Proteomes" id="UP000075882">
    <property type="component" value="Unassembled WGS sequence"/>
</dbReference>
<evidence type="ECO:0000313" key="1">
    <source>
        <dbReference type="EnsemblMetazoa" id="ACOM040314-PA.1"/>
    </source>
</evidence>
<sequence length="408" mass="45574">MWGVYKCGGNAAPWREDFQCRKKCFLLRRLTVVAVATLRRRTLRTGRRHLRVGRALRILRIAGLGGRILALGDGQRRVRLLMRFQLRLLRDNLLLQAGQLATIVGQLLRLLGALYGQLFRLPFRCQMFLELRFGLLACFKCLGQPLCLRLHPREFLRVCLTLLLPSLFQLFFTSTTVAASVSASLHRLSLPGVTFLNDLSKNSNELSSGSIGCPLVKWFSLMKRRKSFTASASVAYCFFIARYRSISVLAVSFALLSSSSSASMERFFDSSCFCSCSVARPSGSCTLWSSCSICLSWLVFSARAVTSSSDRFFTFHSSATLLGVTGDGFFISRLPFGVLVIICTALWQRVALDPASARHAGADRAAFPNARSRNARSMRISLLPSDTNEWRNAFMLYWNGSSNSLPMF</sequence>
<protein>
    <submittedName>
        <fullName evidence="1">Uncharacterized protein</fullName>
    </submittedName>
</protein>
<dbReference type="EnsemblMetazoa" id="ACOM040314-RA">
    <property type="protein sequence ID" value="ACOM040314-PA.1"/>
    <property type="gene ID" value="ACOM040314"/>
</dbReference>
<reference evidence="1" key="1">
    <citation type="submission" date="2022-08" db="UniProtKB">
        <authorList>
            <consortium name="EnsemblMetazoa"/>
        </authorList>
    </citation>
    <scope>IDENTIFICATION</scope>
</reference>
<proteinExistence type="predicted"/>
<dbReference type="AlphaFoldDB" id="A0A8W7PZH5"/>